<comment type="similarity">
    <text evidence="3">Belongs to the HAD-like hydrolase superfamily. SerB family.</text>
</comment>
<dbReference type="NCBIfam" id="TIGR00338">
    <property type="entry name" value="serB"/>
    <property type="match status" value="1"/>
</dbReference>
<comment type="catalytic activity">
    <reaction evidence="13">
        <text>O-phospho-D-serine + H2O = D-serine + phosphate</text>
        <dbReference type="Rhea" id="RHEA:24873"/>
        <dbReference type="ChEBI" id="CHEBI:15377"/>
        <dbReference type="ChEBI" id="CHEBI:35247"/>
        <dbReference type="ChEBI" id="CHEBI:43474"/>
        <dbReference type="ChEBI" id="CHEBI:58680"/>
        <dbReference type="EC" id="3.1.3.3"/>
    </reaction>
</comment>
<evidence type="ECO:0000256" key="3">
    <source>
        <dbReference type="ARBA" id="ARBA00009184"/>
    </source>
</evidence>
<evidence type="ECO:0000256" key="14">
    <source>
        <dbReference type="PIRSR" id="PIRSR604469-1"/>
    </source>
</evidence>
<name>A0A0K0HCG9_SALBC</name>
<organism evidence="15 16">
    <name type="scientific">Salmonella bongori (strain ATCC 43975 / DSM 13772 / NCTC 12419)</name>
    <dbReference type="NCBI Taxonomy" id="218493"/>
    <lineage>
        <taxon>Bacteria</taxon>
        <taxon>Pseudomonadati</taxon>
        <taxon>Pseudomonadota</taxon>
        <taxon>Gammaproteobacteria</taxon>
        <taxon>Enterobacterales</taxon>
        <taxon>Enterobacteriaceae</taxon>
        <taxon>Salmonella</taxon>
    </lineage>
</organism>
<dbReference type="EMBL" id="FR877557">
    <property type="protein sequence ID" value="CCC31071.1"/>
    <property type="molecule type" value="Genomic_DNA"/>
</dbReference>
<dbReference type="SFLD" id="SFLDG01136">
    <property type="entry name" value="C1.6:_Phosphoserine_Phosphatas"/>
    <property type="match status" value="1"/>
</dbReference>
<dbReference type="RefSeq" id="WP_000111547.1">
    <property type="nucleotide sequence ID" value="NC_015761.1"/>
</dbReference>
<evidence type="ECO:0000256" key="6">
    <source>
        <dbReference type="ARBA" id="ARBA00022605"/>
    </source>
</evidence>
<keyword evidence="9" id="KW-0460">Magnesium</keyword>
<dbReference type="InterPro" id="IPR050582">
    <property type="entry name" value="HAD-like_SerB"/>
</dbReference>
<dbReference type="EC" id="3.1.3.3" evidence="4"/>
<evidence type="ECO:0000256" key="12">
    <source>
        <dbReference type="ARBA" id="ARBA00048138"/>
    </source>
</evidence>
<dbReference type="GO" id="GO:0000287">
    <property type="term" value="F:magnesium ion binding"/>
    <property type="evidence" value="ECO:0007669"/>
    <property type="project" value="TreeGrafter"/>
</dbReference>
<dbReference type="Proteomes" id="UP000000289">
    <property type="component" value="Chromosome"/>
</dbReference>
<dbReference type="NCBIfam" id="TIGR01488">
    <property type="entry name" value="HAD-SF-IB"/>
    <property type="match status" value="1"/>
</dbReference>
<feature type="active site" description="Nucleophile" evidence="14">
    <location>
        <position position="92"/>
    </location>
</feature>
<dbReference type="PANTHER" id="PTHR43344:SF2">
    <property type="entry name" value="PHOSPHOSERINE PHOSPHATASE"/>
    <property type="match status" value="1"/>
</dbReference>
<dbReference type="PANTHER" id="PTHR43344">
    <property type="entry name" value="PHOSPHOSERINE PHOSPHATASE"/>
    <property type="match status" value="1"/>
</dbReference>
<dbReference type="GO" id="GO:0005737">
    <property type="term" value="C:cytoplasm"/>
    <property type="evidence" value="ECO:0007669"/>
    <property type="project" value="TreeGrafter"/>
</dbReference>
<dbReference type="GeneID" id="44981009"/>
<evidence type="ECO:0000256" key="2">
    <source>
        <dbReference type="ARBA" id="ARBA00005135"/>
    </source>
</evidence>
<evidence type="ECO:0000256" key="8">
    <source>
        <dbReference type="ARBA" id="ARBA00022801"/>
    </source>
</evidence>
<keyword evidence="10" id="KW-0718">Serine biosynthesis</keyword>
<gene>
    <name evidence="15" type="ordered locus">SBG_2010</name>
</gene>
<dbReference type="eggNOG" id="COG0560">
    <property type="taxonomic scope" value="Bacteria"/>
</dbReference>
<evidence type="ECO:0000256" key="13">
    <source>
        <dbReference type="ARBA" id="ARBA00048523"/>
    </source>
</evidence>
<dbReference type="AlphaFoldDB" id="A0A0K0HCG9"/>
<comment type="catalytic activity">
    <reaction evidence="12">
        <text>O-phospho-L-serine + H2O = L-serine + phosphate</text>
        <dbReference type="Rhea" id="RHEA:21208"/>
        <dbReference type="ChEBI" id="CHEBI:15377"/>
        <dbReference type="ChEBI" id="CHEBI:33384"/>
        <dbReference type="ChEBI" id="CHEBI:43474"/>
        <dbReference type="ChEBI" id="CHEBI:57524"/>
        <dbReference type="EC" id="3.1.3.3"/>
    </reaction>
</comment>
<dbReference type="SUPFAM" id="SSF56784">
    <property type="entry name" value="HAD-like"/>
    <property type="match status" value="1"/>
</dbReference>
<evidence type="ECO:0000313" key="16">
    <source>
        <dbReference type="Proteomes" id="UP000000289"/>
    </source>
</evidence>
<evidence type="ECO:0000256" key="5">
    <source>
        <dbReference type="ARBA" id="ARBA00015196"/>
    </source>
</evidence>
<dbReference type="Gene3D" id="3.40.50.1000">
    <property type="entry name" value="HAD superfamily/HAD-like"/>
    <property type="match status" value="1"/>
</dbReference>
<evidence type="ECO:0000256" key="10">
    <source>
        <dbReference type="ARBA" id="ARBA00023299"/>
    </source>
</evidence>
<evidence type="ECO:0000256" key="9">
    <source>
        <dbReference type="ARBA" id="ARBA00022842"/>
    </source>
</evidence>
<sequence length="295" mass="33249">MSVIYFITTQDINTFQKKLPETLFHDINIPFSKLFDRRYTALIDTAYLRLTLPQEYLTPEIYHRLRELSLLWSFDFFIKPQSLPANGIIAFDMDSTFIKEEGVDEIACALGMTAQIAAITQQAMEGKLDFNASFTRRIGMLKGTPKEVLNAVCDRMTLSPGLSTILPIIKAKGFKTAIISGGLDIFTQRLKTRYQLDYAFSNTVEIRDNGLTDNITLPIMNATRKKQTLVELGDQLGITTANIIACGDGANDLPMLQHAGIGVAWKAKPLVREKIHHQINYHGFELLLFLIEDEL</sequence>
<dbReference type="InterPro" id="IPR004469">
    <property type="entry name" value="PSP"/>
</dbReference>
<dbReference type="InterPro" id="IPR023214">
    <property type="entry name" value="HAD_sf"/>
</dbReference>
<evidence type="ECO:0000256" key="7">
    <source>
        <dbReference type="ARBA" id="ARBA00022723"/>
    </source>
</evidence>
<comment type="pathway">
    <text evidence="2">Amino-acid biosynthesis; L-serine biosynthesis; L-serine from 3-phospho-D-glycerate: step 3/3.</text>
</comment>
<evidence type="ECO:0000256" key="1">
    <source>
        <dbReference type="ARBA" id="ARBA00001946"/>
    </source>
</evidence>
<keyword evidence="8 15" id="KW-0378">Hydrolase</keyword>
<proteinExistence type="inferred from homology"/>
<evidence type="ECO:0000256" key="11">
    <source>
        <dbReference type="ARBA" id="ARBA00031693"/>
    </source>
</evidence>
<dbReference type="Pfam" id="PF00702">
    <property type="entry name" value="Hydrolase"/>
    <property type="match status" value="1"/>
</dbReference>
<dbReference type="KEGG" id="sbg:SBG_2010"/>
<dbReference type="UniPathway" id="UPA00135">
    <property type="reaction ID" value="UER00198"/>
</dbReference>
<keyword evidence="6" id="KW-0028">Amino-acid biosynthesis</keyword>
<keyword evidence="7" id="KW-0479">Metal-binding</keyword>
<protein>
    <recommendedName>
        <fullName evidence="5">Phosphoserine phosphatase</fullName>
        <ecNumber evidence="4">3.1.3.3</ecNumber>
    </recommendedName>
    <alternativeName>
        <fullName evidence="11">O-phosphoserine phosphohydrolase</fullName>
    </alternativeName>
</protein>
<feature type="active site" description="Proton donor" evidence="14">
    <location>
        <position position="94"/>
    </location>
</feature>
<reference evidence="15 16" key="1">
    <citation type="journal article" date="2011" name="PLoS Pathog.">
        <title>Salmonella bongori provides insights into the evolution of the Salmonellae.</title>
        <authorList>
            <person name="Fookes M."/>
            <person name="Schroeder G.N."/>
            <person name="Langridge G.C."/>
            <person name="Blondel C.J."/>
            <person name="Mammina C."/>
            <person name="Connor T.R."/>
            <person name="Seth-Smith H."/>
            <person name="Vernikos G.S."/>
            <person name="Robinson K.S."/>
            <person name="Sanders M."/>
            <person name="Petty N.K."/>
            <person name="Kingsley R.A."/>
            <person name="Baumler A.J."/>
            <person name="Nuccio S.P."/>
            <person name="Contreras I."/>
            <person name="Santiviago C.A."/>
            <person name="Maskell D."/>
            <person name="Barrow P."/>
            <person name="Humphrey T."/>
            <person name="Nastasi A."/>
            <person name="Roberts M."/>
            <person name="Frankel G."/>
            <person name="Parkhill J."/>
            <person name="Dougan G."/>
            <person name="Thomson N.R."/>
        </authorList>
    </citation>
    <scope>NUCLEOTIDE SEQUENCE [LARGE SCALE GENOMIC DNA]</scope>
    <source>
        <strain evidence="16">ATCC 43975 / DSM 13772 / NCTC 12419</strain>
    </source>
</reference>
<comment type="cofactor">
    <cofactor evidence="1">
        <name>Mg(2+)</name>
        <dbReference type="ChEBI" id="CHEBI:18420"/>
    </cofactor>
</comment>
<evidence type="ECO:0000313" key="15">
    <source>
        <dbReference type="EMBL" id="CCC31071.1"/>
    </source>
</evidence>
<evidence type="ECO:0000256" key="4">
    <source>
        <dbReference type="ARBA" id="ARBA00012640"/>
    </source>
</evidence>
<accession>A0A0K0HCG9</accession>
<dbReference type="GO" id="GO:0036424">
    <property type="term" value="F:L-phosphoserine phosphatase activity"/>
    <property type="evidence" value="ECO:0007669"/>
    <property type="project" value="InterPro"/>
</dbReference>
<dbReference type="GO" id="GO:0006564">
    <property type="term" value="P:L-serine biosynthetic process"/>
    <property type="evidence" value="ECO:0007669"/>
    <property type="project" value="UniProtKB-KW"/>
</dbReference>
<dbReference type="InterPro" id="IPR036412">
    <property type="entry name" value="HAD-like_sf"/>
</dbReference>
<dbReference type="SFLD" id="SFLDS00003">
    <property type="entry name" value="Haloacid_Dehalogenase"/>
    <property type="match status" value="1"/>
</dbReference>
<dbReference type="SFLD" id="SFLDF00029">
    <property type="entry name" value="phosphoserine_phosphatase"/>
    <property type="match status" value="1"/>
</dbReference>
<dbReference type="SFLD" id="SFLDG01137">
    <property type="entry name" value="C1.6.1:_Phosphoserine_Phosphat"/>
    <property type="match status" value="1"/>
</dbReference>
<dbReference type="CDD" id="cd07500">
    <property type="entry name" value="HAD_PSP"/>
    <property type="match status" value="1"/>
</dbReference>